<sequence length="302" mass="30882">MATDPVRWTCGPHNSWLVRFVTYAPHGLLGGVALWLAVGVAALAANGAVSGSTVALLLIVVLVGGPMSLLYAWWIASYGANGSRWVGKLVGTDQLTGRGLAVATVLGAFAIAGGITISPRLLAAALVVAVLLSVFGSSLAVAVELDPVAGRLRVGPESRFAGATAVDLADATGAWHFSLGPPSAWRVTVLRRIAGPPLIVPIPKRRVAAFDRALERGLAAAPASEPATASTTRPMRIALAAIGLGFLGLAVGFGALVVQTGQTAGGRVFYPIVLLATFAAIALGYAGYESWLARRAASTSDR</sequence>
<dbReference type="Proteomes" id="UP000183275">
    <property type="component" value="Unassembled WGS sequence"/>
</dbReference>
<dbReference type="EMBL" id="FOIS01000003">
    <property type="protein sequence ID" value="SEW11264.1"/>
    <property type="molecule type" value="Genomic_DNA"/>
</dbReference>
<dbReference type="AlphaFoldDB" id="A0A1I0PAG2"/>
<evidence type="ECO:0000256" key="1">
    <source>
        <dbReference type="SAM" id="Phobius"/>
    </source>
</evidence>
<protein>
    <submittedName>
        <fullName evidence="2">Uncharacterized protein</fullName>
    </submittedName>
</protein>
<feature type="transmembrane region" description="Helical" evidence="1">
    <location>
        <begin position="268"/>
        <end position="288"/>
    </location>
</feature>
<dbReference type="eggNOG" id="arCOG11073">
    <property type="taxonomic scope" value="Archaea"/>
</dbReference>
<keyword evidence="1" id="KW-0472">Membrane</keyword>
<reference evidence="3" key="1">
    <citation type="submission" date="2016-10" db="EMBL/GenBank/DDBJ databases">
        <authorList>
            <person name="Varghese N."/>
        </authorList>
    </citation>
    <scope>NUCLEOTIDE SEQUENCE [LARGE SCALE GENOMIC DNA]</scope>
    <source>
        <strain evidence="3">CGMCC 1.12284</strain>
    </source>
</reference>
<keyword evidence="1" id="KW-0812">Transmembrane</keyword>
<keyword evidence="3" id="KW-1185">Reference proteome</keyword>
<feature type="transmembrane region" description="Helical" evidence="1">
    <location>
        <begin position="54"/>
        <end position="74"/>
    </location>
</feature>
<feature type="transmembrane region" description="Helical" evidence="1">
    <location>
        <begin position="237"/>
        <end position="256"/>
    </location>
</feature>
<accession>A0A1I0PAG2</accession>
<dbReference type="RefSeq" id="WP_049988778.1">
    <property type="nucleotide sequence ID" value="NZ_FOIS01000003.1"/>
</dbReference>
<feature type="transmembrane region" description="Helical" evidence="1">
    <location>
        <begin position="121"/>
        <end position="143"/>
    </location>
</feature>
<feature type="transmembrane region" description="Helical" evidence="1">
    <location>
        <begin position="95"/>
        <end position="115"/>
    </location>
</feature>
<name>A0A1I0PAG2_9EURY</name>
<keyword evidence="1" id="KW-1133">Transmembrane helix</keyword>
<dbReference type="OrthoDB" id="188286at2157"/>
<feature type="transmembrane region" description="Helical" evidence="1">
    <location>
        <begin position="28"/>
        <end position="48"/>
    </location>
</feature>
<gene>
    <name evidence="2" type="ORF">SAMN05216285_2337</name>
</gene>
<evidence type="ECO:0000313" key="3">
    <source>
        <dbReference type="Proteomes" id="UP000183275"/>
    </source>
</evidence>
<evidence type="ECO:0000313" key="2">
    <source>
        <dbReference type="EMBL" id="SEW11264.1"/>
    </source>
</evidence>
<proteinExistence type="predicted"/>
<organism evidence="2 3">
    <name type="scientific">Natrinema salifodinae</name>
    <dbReference type="NCBI Taxonomy" id="1202768"/>
    <lineage>
        <taxon>Archaea</taxon>
        <taxon>Methanobacteriati</taxon>
        <taxon>Methanobacteriota</taxon>
        <taxon>Stenosarchaea group</taxon>
        <taxon>Halobacteria</taxon>
        <taxon>Halobacteriales</taxon>
        <taxon>Natrialbaceae</taxon>
        <taxon>Natrinema</taxon>
    </lineage>
</organism>